<feature type="compositionally biased region" description="Acidic residues" evidence="3">
    <location>
        <begin position="30"/>
        <end position="45"/>
    </location>
</feature>
<evidence type="ECO:0000313" key="5">
    <source>
        <dbReference type="EMBL" id="VDO08218.1"/>
    </source>
</evidence>
<reference evidence="5 6" key="1">
    <citation type="submission" date="2018-11" db="EMBL/GenBank/DDBJ databases">
        <authorList>
            <consortium name="Pathogen Informatics"/>
        </authorList>
    </citation>
    <scope>NUCLEOTIDE SEQUENCE [LARGE SCALE GENOMIC DNA]</scope>
</reference>
<sequence>MKRTIGIGANQTAFPKLEATTNSSGGYNEFEADNLGTDDGEDEESFSQSQFAKNPQNNNGSGSGFDGYHILVGYNSQNGGNANSSASAINNAAMAAVAAAASAKQKRHRTRFTPGQLNELERVFAKTHYPDIFMREELALRIGLTESRVQVGHCYILFANRNKYIDVETSSVKILVQSSSCSRRWKRTSRGHVCLTASMRSYREALIFFVRSQSRFHDISRAYWRKRLHSQGRWGHAQRLNYLLLADSSQSLRTSFGSQRNDTTMDTDMDVVTSTTAVQPTNAGIGRLADFDQFDDQVCDDLTLREEPDYGEEEMEQHEQEEEEEGRAYVGGRGNIAQNRGYGESRDVLGPMPGANKQDLTRRNGGYGKYRHYRVVNYHQYDAEEFDRASFSKLSTTEGRKEVEATSKNLS</sequence>
<dbReference type="Pfam" id="PF00046">
    <property type="entry name" value="Homeodomain"/>
    <property type="match status" value="1"/>
</dbReference>
<name>A0A3P7VS41_RODNA</name>
<feature type="DNA-binding region" description="Homeobox" evidence="1">
    <location>
        <begin position="105"/>
        <end position="152"/>
    </location>
</feature>
<dbReference type="InterPro" id="IPR009057">
    <property type="entry name" value="Homeodomain-like_sf"/>
</dbReference>
<dbReference type="EMBL" id="UZAE01013098">
    <property type="protein sequence ID" value="VDO08218.1"/>
    <property type="molecule type" value="Genomic_DNA"/>
</dbReference>
<evidence type="ECO:0000256" key="3">
    <source>
        <dbReference type="SAM" id="MobiDB-lite"/>
    </source>
</evidence>
<dbReference type="SUPFAM" id="SSF46689">
    <property type="entry name" value="Homeodomain-like"/>
    <property type="match status" value="1"/>
</dbReference>
<proteinExistence type="predicted"/>
<feature type="region of interest" description="Disordered" evidence="3">
    <location>
        <begin position="392"/>
        <end position="411"/>
    </location>
</feature>
<dbReference type="GO" id="GO:0030182">
    <property type="term" value="P:neuron differentiation"/>
    <property type="evidence" value="ECO:0007669"/>
    <property type="project" value="TreeGrafter"/>
</dbReference>
<keyword evidence="1 2" id="KW-0238">DNA-binding</keyword>
<protein>
    <recommendedName>
        <fullName evidence="4">Homeobox domain-containing protein</fullName>
    </recommendedName>
</protein>
<feature type="compositionally biased region" description="Polar residues" evidence="3">
    <location>
        <begin position="9"/>
        <end position="26"/>
    </location>
</feature>
<dbReference type="PANTHER" id="PTHR46770:SF1">
    <property type="entry name" value="HOMEOBOX PROTEIN ORTHOPEDIA"/>
    <property type="match status" value="1"/>
</dbReference>
<feature type="region of interest" description="Disordered" evidence="3">
    <location>
        <begin position="1"/>
        <end position="62"/>
    </location>
</feature>
<comment type="subcellular location">
    <subcellularLocation>
        <location evidence="1 2">Nucleus</location>
    </subcellularLocation>
</comment>
<dbReference type="Proteomes" id="UP000278807">
    <property type="component" value="Unassembled WGS sequence"/>
</dbReference>
<accession>A0A3P7VS41</accession>
<evidence type="ECO:0000256" key="2">
    <source>
        <dbReference type="RuleBase" id="RU000682"/>
    </source>
</evidence>
<evidence type="ECO:0000259" key="4">
    <source>
        <dbReference type="PROSITE" id="PS50071"/>
    </source>
</evidence>
<dbReference type="InterPro" id="IPR001356">
    <property type="entry name" value="HD"/>
</dbReference>
<feature type="region of interest" description="Disordered" evidence="3">
    <location>
        <begin position="340"/>
        <end position="364"/>
    </location>
</feature>
<dbReference type="PROSITE" id="PS50071">
    <property type="entry name" value="HOMEOBOX_2"/>
    <property type="match status" value="1"/>
</dbReference>
<organism evidence="5 6">
    <name type="scientific">Rodentolepis nana</name>
    <name type="common">Dwarf tapeworm</name>
    <name type="synonym">Hymenolepis nana</name>
    <dbReference type="NCBI Taxonomy" id="102285"/>
    <lineage>
        <taxon>Eukaryota</taxon>
        <taxon>Metazoa</taxon>
        <taxon>Spiralia</taxon>
        <taxon>Lophotrochozoa</taxon>
        <taxon>Platyhelminthes</taxon>
        <taxon>Cestoda</taxon>
        <taxon>Eucestoda</taxon>
        <taxon>Cyclophyllidea</taxon>
        <taxon>Hymenolepididae</taxon>
        <taxon>Rodentolepis</taxon>
    </lineage>
</organism>
<gene>
    <name evidence="5" type="ORF">HNAJ_LOCUS10541</name>
</gene>
<evidence type="ECO:0000256" key="1">
    <source>
        <dbReference type="PROSITE-ProRule" id="PRU00108"/>
    </source>
</evidence>
<dbReference type="OrthoDB" id="6159439at2759"/>
<dbReference type="GO" id="GO:0005634">
    <property type="term" value="C:nucleus"/>
    <property type="evidence" value="ECO:0007669"/>
    <property type="project" value="UniProtKB-SubCell"/>
</dbReference>
<feature type="domain" description="Homeobox" evidence="4">
    <location>
        <begin position="103"/>
        <end position="151"/>
    </location>
</feature>
<evidence type="ECO:0000313" key="6">
    <source>
        <dbReference type="Proteomes" id="UP000278807"/>
    </source>
</evidence>
<keyword evidence="1 2" id="KW-0371">Homeobox</keyword>
<dbReference type="SMART" id="SM00389">
    <property type="entry name" value="HOX"/>
    <property type="match status" value="1"/>
</dbReference>
<dbReference type="GO" id="GO:0003677">
    <property type="term" value="F:DNA binding"/>
    <property type="evidence" value="ECO:0007669"/>
    <property type="project" value="UniProtKB-UniRule"/>
</dbReference>
<feature type="compositionally biased region" description="Polar residues" evidence="3">
    <location>
        <begin position="46"/>
        <end position="60"/>
    </location>
</feature>
<keyword evidence="6" id="KW-1185">Reference proteome</keyword>
<keyword evidence="1 2" id="KW-0539">Nucleus</keyword>
<dbReference type="CDD" id="cd00086">
    <property type="entry name" value="homeodomain"/>
    <property type="match status" value="1"/>
</dbReference>
<dbReference type="AlphaFoldDB" id="A0A3P7VS41"/>
<dbReference type="PANTHER" id="PTHR46770">
    <property type="entry name" value="HOMEOBOX PROTEIN ORTHOPEDIA"/>
    <property type="match status" value="1"/>
</dbReference>
<dbReference type="Gene3D" id="1.10.10.60">
    <property type="entry name" value="Homeodomain-like"/>
    <property type="match status" value="1"/>
</dbReference>
<dbReference type="InterPro" id="IPR051895">
    <property type="entry name" value="OTP_Homeobox"/>
</dbReference>